<dbReference type="Proteomes" id="UP000033874">
    <property type="component" value="Unassembled WGS sequence"/>
</dbReference>
<keyword evidence="2" id="KW-1185">Reference proteome</keyword>
<dbReference type="EMBL" id="LBIC01000010">
    <property type="protein sequence ID" value="KKW90314.1"/>
    <property type="molecule type" value="Genomic_DNA"/>
</dbReference>
<sequence length="68" mass="7492">MIIFTARADTAENVRDTCFQAAELCNRLDIGIDLTIGGHKIEVRQGSHPYNLEQAYARAVREAEAGNS</sequence>
<protein>
    <submittedName>
        <fullName evidence="1">Uncharacterized protein</fullName>
    </submittedName>
</protein>
<evidence type="ECO:0000313" key="1">
    <source>
        <dbReference type="EMBL" id="KKW90314.1"/>
    </source>
</evidence>
<dbReference type="AlphaFoldDB" id="A0A0M3AP56"/>
<reference evidence="1 2" key="1">
    <citation type="submission" date="2015-04" db="EMBL/GenBank/DDBJ databases">
        <title>Genome sequence of aromatic hydrocarbons-degrading Sphingobium chungbukense DJ77.</title>
        <authorList>
            <person name="Kim Y.-C."/>
            <person name="Chae J.-C."/>
        </authorList>
    </citation>
    <scope>NUCLEOTIDE SEQUENCE [LARGE SCALE GENOMIC DNA]</scope>
    <source>
        <strain evidence="1 2">DJ77</strain>
    </source>
</reference>
<organism evidence="1 2">
    <name type="scientific">Sphingobium chungbukense</name>
    <dbReference type="NCBI Taxonomy" id="56193"/>
    <lineage>
        <taxon>Bacteria</taxon>
        <taxon>Pseudomonadati</taxon>
        <taxon>Pseudomonadota</taxon>
        <taxon>Alphaproteobacteria</taxon>
        <taxon>Sphingomonadales</taxon>
        <taxon>Sphingomonadaceae</taxon>
        <taxon>Sphingobium</taxon>
    </lineage>
</organism>
<dbReference type="STRING" id="56193.YP76_20120"/>
<name>A0A0M3AP56_9SPHN</name>
<accession>A0A0M3AP56</accession>
<dbReference type="PATRIC" id="fig|56193.3.peg.4229"/>
<dbReference type="RefSeq" id="WP_046765400.1">
    <property type="nucleotide sequence ID" value="NZ_LBIC01000010.1"/>
</dbReference>
<evidence type="ECO:0000313" key="2">
    <source>
        <dbReference type="Proteomes" id="UP000033874"/>
    </source>
</evidence>
<proteinExistence type="predicted"/>
<comment type="caution">
    <text evidence="1">The sequence shown here is derived from an EMBL/GenBank/DDBJ whole genome shotgun (WGS) entry which is preliminary data.</text>
</comment>
<gene>
    <name evidence="1" type="ORF">YP76_20120</name>
</gene>